<organism evidence="4 5">
    <name type="scientific">Nitratidesulfovibrio vulgaris (strain DP4)</name>
    <name type="common">Desulfovibrio vulgaris</name>
    <dbReference type="NCBI Taxonomy" id="391774"/>
    <lineage>
        <taxon>Bacteria</taxon>
        <taxon>Pseudomonadati</taxon>
        <taxon>Thermodesulfobacteriota</taxon>
        <taxon>Desulfovibrionia</taxon>
        <taxon>Desulfovibrionales</taxon>
        <taxon>Desulfovibrionaceae</taxon>
        <taxon>Nitratidesulfovibrio</taxon>
    </lineage>
</organism>
<dbReference type="RefSeq" id="WP_011791444.1">
    <property type="nucleotide sequence ID" value="NC_008751.1"/>
</dbReference>
<proteinExistence type="inferred from homology"/>
<dbReference type="HOGENOM" id="CLU_027494_0_1_7"/>
<protein>
    <submittedName>
        <fullName evidence="4">Lytic transglycosylase, catalytic</fullName>
    </submittedName>
</protein>
<dbReference type="EMBL" id="CP000527">
    <property type="protein sequence ID" value="ABM27206.1"/>
    <property type="molecule type" value="Genomic_DNA"/>
</dbReference>
<dbReference type="Gene3D" id="1.10.530.10">
    <property type="match status" value="1"/>
</dbReference>
<dbReference type="Pfam" id="PF01464">
    <property type="entry name" value="SLT"/>
    <property type="match status" value="1"/>
</dbReference>
<dbReference type="PANTHER" id="PTHR37423">
    <property type="entry name" value="SOLUBLE LYTIC MUREIN TRANSGLYCOSYLASE-RELATED"/>
    <property type="match status" value="1"/>
</dbReference>
<sequence length="481" mass="54338" precursor="true">MTHSNLHRKRWQFFGLLFAKALLLTLALAPASSKASLPHHHDNDVLRVAAPARERVFARLSPYGEGFEPDLVERFARTYGYRVEWLSAADRAEALDMLRRNRADLAVGFTEAPCADDAIASGPSYAHERPVEVRARHADGREPEVLRDEYEAPVMQTAAFTPDAEGLHATGAPARTATMPDRQEGAALPATAHETPTIIDGASWALWQPFVHTESRAATLESPLTYRWHWRAGAPRLDANLRGFWQARQHPVDTMLDDLTEQYFGFLPETLDPYDLKELSDTVEDRVPRYGRTIAKAASKAGLDPLLLTAVIFQESRFNPNARSHTGVRGIMQLTQETAIDLKVNRMDPDQSIRGGARYLRMIWDSLEELDLDPWDRWFFTLAGFNQGPGHLRDAIRLSQELGGSGRTWRELKEVFPKLARAKYYTRARYGYCRGYEAVDFVESVRWYYYVLSGLVVLDRPEAKHLAPLLAVRGTPVAPFI</sequence>
<feature type="chain" id="PRO_5002604007" evidence="2">
    <location>
        <begin position="36"/>
        <end position="481"/>
    </location>
</feature>
<dbReference type="GO" id="GO:0016020">
    <property type="term" value="C:membrane"/>
    <property type="evidence" value="ECO:0007669"/>
    <property type="project" value="InterPro"/>
</dbReference>
<evidence type="ECO:0000313" key="4">
    <source>
        <dbReference type="EMBL" id="ABM27206.1"/>
    </source>
</evidence>
<evidence type="ECO:0000256" key="2">
    <source>
        <dbReference type="SAM" id="SignalP"/>
    </source>
</evidence>
<dbReference type="SUPFAM" id="SSF53955">
    <property type="entry name" value="Lysozyme-like"/>
    <property type="match status" value="1"/>
</dbReference>
<dbReference type="Gene3D" id="3.40.190.10">
    <property type="entry name" value="Periplasmic binding protein-like II"/>
    <property type="match status" value="1"/>
</dbReference>
<dbReference type="SUPFAM" id="SSF53850">
    <property type="entry name" value="Periplasmic binding protein-like II"/>
    <property type="match status" value="1"/>
</dbReference>
<keyword evidence="2" id="KW-0732">Signal</keyword>
<accession>A0A0H3A5E0</accession>
<feature type="domain" description="Transglycosylase SLT" evidence="3">
    <location>
        <begin position="293"/>
        <end position="402"/>
    </location>
</feature>
<dbReference type="GO" id="GO:0000270">
    <property type="term" value="P:peptidoglycan metabolic process"/>
    <property type="evidence" value="ECO:0007669"/>
    <property type="project" value="InterPro"/>
</dbReference>
<dbReference type="PANTHER" id="PTHR37423:SF2">
    <property type="entry name" value="MEMBRANE-BOUND LYTIC MUREIN TRANSGLYCOSYLASE C"/>
    <property type="match status" value="1"/>
</dbReference>
<name>A0A0H3A5E0_NITV4</name>
<gene>
    <name evidence="4" type="ordered locus">Dvul_0182</name>
</gene>
<comment type="similarity">
    <text evidence="1">Belongs to the transglycosylase Slt family.</text>
</comment>
<dbReference type="CDD" id="cd13403">
    <property type="entry name" value="MLTF-like"/>
    <property type="match status" value="1"/>
</dbReference>
<feature type="signal peptide" evidence="2">
    <location>
        <begin position="1"/>
        <end position="35"/>
    </location>
</feature>
<dbReference type="GO" id="GO:0008933">
    <property type="term" value="F:peptidoglycan lytic transglycosylase activity"/>
    <property type="evidence" value="ECO:0007669"/>
    <property type="project" value="InterPro"/>
</dbReference>
<dbReference type="PROSITE" id="PS00922">
    <property type="entry name" value="TRANSGLYCOSYLASE"/>
    <property type="match status" value="1"/>
</dbReference>
<evidence type="ECO:0000259" key="3">
    <source>
        <dbReference type="Pfam" id="PF01464"/>
    </source>
</evidence>
<dbReference type="KEGG" id="dvl:Dvul_0182"/>
<dbReference type="Proteomes" id="UP000009173">
    <property type="component" value="Chromosome"/>
</dbReference>
<dbReference type="AlphaFoldDB" id="A0A0H3A5E0"/>
<dbReference type="InterPro" id="IPR023346">
    <property type="entry name" value="Lysozyme-like_dom_sf"/>
</dbReference>
<reference evidence="5" key="1">
    <citation type="journal article" date="2009" name="Environ. Microbiol.">
        <title>Contribution of mobile genetic elements to Desulfovibrio vulgaris genome plasticity.</title>
        <authorList>
            <person name="Walker C.B."/>
            <person name="Stolyar S."/>
            <person name="Chivian D."/>
            <person name="Pinel N."/>
            <person name="Gabster J.A."/>
            <person name="Dehal P.S."/>
            <person name="He Z."/>
            <person name="Yang Z.K."/>
            <person name="Yen H.C."/>
            <person name="Zhou J."/>
            <person name="Wall J.D."/>
            <person name="Hazen T.C."/>
            <person name="Arkin A.P."/>
            <person name="Stahl D.A."/>
        </authorList>
    </citation>
    <scope>NUCLEOTIDE SEQUENCE [LARGE SCALE GENOMIC DNA]</scope>
    <source>
        <strain evidence="5">DP4</strain>
    </source>
</reference>
<dbReference type="InterPro" id="IPR000189">
    <property type="entry name" value="Transglyc_AS"/>
</dbReference>
<evidence type="ECO:0000256" key="1">
    <source>
        <dbReference type="ARBA" id="ARBA00007734"/>
    </source>
</evidence>
<dbReference type="InterPro" id="IPR008258">
    <property type="entry name" value="Transglycosylase_SLT_dom_1"/>
</dbReference>
<evidence type="ECO:0000313" key="5">
    <source>
        <dbReference type="Proteomes" id="UP000009173"/>
    </source>
</evidence>